<dbReference type="STRING" id="1076935.U4KW12"/>
<accession>U4KW12</accession>
<reference evidence="3 4" key="1">
    <citation type="journal article" date="2013" name="PLoS Genet.">
        <title>The genome and development-dependent transcriptomes of Pyronema confluens: a window into fungal evolution.</title>
        <authorList>
            <person name="Traeger S."/>
            <person name="Altegoer F."/>
            <person name="Freitag M."/>
            <person name="Gabaldon T."/>
            <person name="Kempken F."/>
            <person name="Kumar A."/>
            <person name="Marcet-Houben M."/>
            <person name="Poggeler S."/>
            <person name="Stajich J.E."/>
            <person name="Nowrousian M."/>
        </authorList>
    </citation>
    <scope>NUCLEOTIDE SEQUENCE [LARGE SCALE GENOMIC DNA]</scope>
    <source>
        <strain evidence="4">CBS 100304</strain>
        <tissue evidence="3">Vegetative mycelium</tissue>
    </source>
</reference>
<keyword evidence="4" id="KW-1185">Reference proteome</keyword>
<sequence length="209" mass="22503">MTEETPTPIIPQAAAVLIISYLVYRFFFTGTSTATAPRPQRRHDPARLRQQVEAVTGMFPQFSAAAVEAELIRNGGSIEVATERILTTGYLPEPPAPAQPAAPVAAAPAPAAAPSASRSSRQQEARRPAAAGPATPRQTGFSDLITRYGLQGRLEEWRAMEAEGAAGAEGKGKAPATREGRMLAHKEKRDQMILQARCRMERMIKEGKA</sequence>
<feature type="compositionally biased region" description="Low complexity" evidence="1">
    <location>
        <begin position="128"/>
        <end position="138"/>
    </location>
</feature>
<feature type="compositionally biased region" description="Basic and acidic residues" evidence="1">
    <location>
        <begin position="170"/>
        <end position="188"/>
    </location>
</feature>
<gene>
    <name evidence="3" type="ORF">PCON_05440</name>
</gene>
<evidence type="ECO:0000313" key="3">
    <source>
        <dbReference type="EMBL" id="CCX05853.1"/>
    </source>
</evidence>
<evidence type="ECO:0000259" key="2">
    <source>
        <dbReference type="PROSITE" id="PS51140"/>
    </source>
</evidence>
<dbReference type="OrthoDB" id="3824970at2759"/>
<proteinExistence type="predicted"/>
<evidence type="ECO:0000313" key="4">
    <source>
        <dbReference type="Proteomes" id="UP000018144"/>
    </source>
</evidence>
<evidence type="ECO:0000256" key="1">
    <source>
        <dbReference type="SAM" id="MobiDB-lite"/>
    </source>
</evidence>
<protein>
    <recommendedName>
        <fullName evidence="2">CUE domain-containing protein</fullName>
    </recommendedName>
</protein>
<dbReference type="OMA" id="RRDIMWD"/>
<organism evidence="3 4">
    <name type="scientific">Pyronema omphalodes (strain CBS 100304)</name>
    <name type="common">Pyronema confluens</name>
    <dbReference type="NCBI Taxonomy" id="1076935"/>
    <lineage>
        <taxon>Eukaryota</taxon>
        <taxon>Fungi</taxon>
        <taxon>Dikarya</taxon>
        <taxon>Ascomycota</taxon>
        <taxon>Pezizomycotina</taxon>
        <taxon>Pezizomycetes</taxon>
        <taxon>Pezizales</taxon>
        <taxon>Pyronemataceae</taxon>
        <taxon>Pyronema</taxon>
    </lineage>
</organism>
<feature type="domain" description="CUE" evidence="2">
    <location>
        <begin position="47"/>
        <end position="93"/>
    </location>
</feature>
<dbReference type="PROSITE" id="PS51140">
    <property type="entry name" value="CUE"/>
    <property type="match status" value="1"/>
</dbReference>
<feature type="region of interest" description="Disordered" evidence="1">
    <location>
        <begin position="91"/>
        <end position="143"/>
    </location>
</feature>
<dbReference type="Proteomes" id="UP000018144">
    <property type="component" value="Unassembled WGS sequence"/>
</dbReference>
<dbReference type="AlphaFoldDB" id="U4KW12"/>
<dbReference type="InterPro" id="IPR003892">
    <property type="entry name" value="CUE"/>
</dbReference>
<dbReference type="EMBL" id="HF935274">
    <property type="protein sequence ID" value="CCX05853.1"/>
    <property type="molecule type" value="Genomic_DNA"/>
</dbReference>
<dbReference type="Pfam" id="PF02845">
    <property type="entry name" value="CUE"/>
    <property type="match status" value="1"/>
</dbReference>
<name>U4KW12_PYROM</name>
<feature type="compositionally biased region" description="Low complexity" evidence="1">
    <location>
        <begin position="101"/>
        <end position="120"/>
    </location>
</feature>
<dbReference type="GO" id="GO:0043130">
    <property type="term" value="F:ubiquitin binding"/>
    <property type="evidence" value="ECO:0007669"/>
    <property type="project" value="InterPro"/>
</dbReference>
<feature type="region of interest" description="Disordered" evidence="1">
    <location>
        <begin position="163"/>
        <end position="188"/>
    </location>
</feature>
<dbReference type="Gene3D" id="1.10.8.10">
    <property type="entry name" value="DNA helicase RuvA subunit, C-terminal domain"/>
    <property type="match status" value="1"/>
</dbReference>